<dbReference type="Pfam" id="PF00067">
    <property type="entry name" value="p450"/>
    <property type="match status" value="1"/>
</dbReference>
<dbReference type="InterPro" id="IPR001128">
    <property type="entry name" value="Cyt_P450"/>
</dbReference>
<keyword evidence="4 8" id="KW-0479">Metal-binding</keyword>
<accession>A0A9P6HZ39</accession>
<dbReference type="EMBL" id="JAATWM020000033">
    <property type="protein sequence ID" value="KAF9873259.1"/>
    <property type="molecule type" value="Genomic_DNA"/>
</dbReference>
<dbReference type="InterPro" id="IPR036396">
    <property type="entry name" value="Cyt_P450_sf"/>
</dbReference>
<evidence type="ECO:0000256" key="2">
    <source>
        <dbReference type="ARBA" id="ARBA00010617"/>
    </source>
</evidence>
<dbReference type="RefSeq" id="XP_038742720.1">
    <property type="nucleotide sequence ID" value="XM_038892137.1"/>
</dbReference>
<comment type="caution">
    <text evidence="9">The sequence shown here is derived from an EMBL/GenBank/DDBJ whole genome shotgun (WGS) entry which is preliminary data.</text>
</comment>
<comment type="cofactor">
    <cofactor evidence="1 8">
        <name>heme</name>
        <dbReference type="ChEBI" id="CHEBI:30413"/>
    </cofactor>
</comment>
<evidence type="ECO:0000313" key="9">
    <source>
        <dbReference type="EMBL" id="KAF9873259.1"/>
    </source>
</evidence>
<keyword evidence="5" id="KW-0560">Oxidoreductase</keyword>
<organism evidence="9 10">
    <name type="scientific">Colletotrichum karsti</name>
    <dbReference type="NCBI Taxonomy" id="1095194"/>
    <lineage>
        <taxon>Eukaryota</taxon>
        <taxon>Fungi</taxon>
        <taxon>Dikarya</taxon>
        <taxon>Ascomycota</taxon>
        <taxon>Pezizomycotina</taxon>
        <taxon>Sordariomycetes</taxon>
        <taxon>Hypocreomycetidae</taxon>
        <taxon>Glomerellales</taxon>
        <taxon>Glomerellaceae</taxon>
        <taxon>Colletotrichum</taxon>
        <taxon>Colletotrichum boninense species complex</taxon>
    </lineage>
</organism>
<reference evidence="9" key="1">
    <citation type="submission" date="2020-03" db="EMBL/GenBank/DDBJ databases">
        <authorList>
            <person name="He L."/>
        </authorList>
    </citation>
    <scope>NUCLEOTIDE SEQUENCE</scope>
    <source>
        <strain evidence="9">CkLH20</strain>
    </source>
</reference>
<dbReference type="InterPro" id="IPR050121">
    <property type="entry name" value="Cytochrome_P450_monoxygenase"/>
</dbReference>
<dbReference type="GO" id="GO:0004497">
    <property type="term" value="F:monooxygenase activity"/>
    <property type="evidence" value="ECO:0007669"/>
    <property type="project" value="UniProtKB-KW"/>
</dbReference>
<dbReference type="GO" id="GO:0016705">
    <property type="term" value="F:oxidoreductase activity, acting on paired donors, with incorporation or reduction of molecular oxygen"/>
    <property type="evidence" value="ECO:0007669"/>
    <property type="project" value="InterPro"/>
</dbReference>
<dbReference type="SUPFAM" id="SSF48264">
    <property type="entry name" value="Cytochrome P450"/>
    <property type="match status" value="1"/>
</dbReference>
<evidence type="ECO:0000256" key="7">
    <source>
        <dbReference type="ARBA" id="ARBA00023033"/>
    </source>
</evidence>
<evidence type="ECO:0000256" key="1">
    <source>
        <dbReference type="ARBA" id="ARBA00001971"/>
    </source>
</evidence>
<evidence type="ECO:0000256" key="8">
    <source>
        <dbReference type="PIRSR" id="PIRSR602401-1"/>
    </source>
</evidence>
<dbReference type="Proteomes" id="UP000781932">
    <property type="component" value="Unassembled WGS sequence"/>
</dbReference>
<keyword evidence="6 8" id="KW-0408">Iron</keyword>
<name>A0A9P6HZ39_9PEZI</name>
<comment type="similarity">
    <text evidence="2">Belongs to the cytochrome P450 family.</text>
</comment>
<gene>
    <name evidence="9" type="ORF">CkaCkLH20_09422</name>
</gene>
<dbReference type="GeneID" id="62165211"/>
<sequence>MDARSTMSFGQPLGLLQKDEDIFGLIKMSNLAIDYIQFFTDIPTLQFISNSDTILRLLGPKPTDKSGFGKIMGLAKEHVDARFGPDAKDEPDLLGSFLRRGLDRRSAQSEVMFPMVAGSDTAAKAIKWTMHHLFANPSVLEALTQEIENGIAEGRISDPISYQEAQSLPFLQAVIWEGLRVQPPFTGLVMKQVGPEGDIYEGMSLPAGTRVGHDIWSVTHDKHIFGEDADDFRPQRWLEADLNTVQAWKKRTELVFGAGRWQCTGKSVALMELNKVFAELVRNFKFEPTGAPMSVVIRDRRQ</sequence>
<keyword evidence="7" id="KW-0503">Monooxygenase</keyword>
<dbReference type="InterPro" id="IPR002401">
    <property type="entry name" value="Cyt_P450_E_grp-I"/>
</dbReference>
<dbReference type="GO" id="GO:0020037">
    <property type="term" value="F:heme binding"/>
    <property type="evidence" value="ECO:0007669"/>
    <property type="project" value="InterPro"/>
</dbReference>
<evidence type="ECO:0000313" key="10">
    <source>
        <dbReference type="Proteomes" id="UP000781932"/>
    </source>
</evidence>
<keyword evidence="3 8" id="KW-0349">Heme</keyword>
<keyword evidence="10" id="KW-1185">Reference proteome</keyword>
<dbReference type="OrthoDB" id="3934656at2759"/>
<proteinExistence type="inferred from homology"/>
<evidence type="ECO:0000256" key="3">
    <source>
        <dbReference type="ARBA" id="ARBA00022617"/>
    </source>
</evidence>
<feature type="binding site" description="axial binding residue" evidence="8">
    <location>
        <position position="263"/>
    </location>
    <ligand>
        <name>heme</name>
        <dbReference type="ChEBI" id="CHEBI:30413"/>
    </ligand>
    <ligandPart>
        <name>Fe</name>
        <dbReference type="ChEBI" id="CHEBI:18248"/>
    </ligandPart>
</feature>
<dbReference type="PRINTS" id="PR00463">
    <property type="entry name" value="EP450I"/>
</dbReference>
<evidence type="ECO:0000256" key="6">
    <source>
        <dbReference type="ARBA" id="ARBA00023004"/>
    </source>
</evidence>
<protein>
    <submittedName>
        <fullName evidence="9">Cytochrome p450</fullName>
    </submittedName>
</protein>
<reference evidence="9" key="2">
    <citation type="submission" date="2020-11" db="EMBL/GenBank/DDBJ databases">
        <title>Whole genome sequencing of Colletotrichum sp.</title>
        <authorList>
            <person name="Li H."/>
        </authorList>
    </citation>
    <scope>NUCLEOTIDE SEQUENCE</scope>
    <source>
        <strain evidence="9">CkLH20</strain>
    </source>
</reference>
<evidence type="ECO:0000256" key="5">
    <source>
        <dbReference type="ARBA" id="ARBA00023002"/>
    </source>
</evidence>
<dbReference type="PRINTS" id="PR00385">
    <property type="entry name" value="P450"/>
</dbReference>
<dbReference type="GO" id="GO:0005506">
    <property type="term" value="F:iron ion binding"/>
    <property type="evidence" value="ECO:0007669"/>
    <property type="project" value="InterPro"/>
</dbReference>
<dbReference type="AlphaFoldDB" id="A0A9P6HZ39"/>
<dbReference type="PANTHER" id="PTHR24305">
    <property type="entry name" value="CYTOCHROME P450"/>
    <property type="match status" value="1"/>
</dbReference>
<evidence type="ECO:0000256" key="4">
    <source>
        <dbReference type="ARBA" id="ARBA00022723"/>
    </source>
</evidence>
<dbReference type="PANTHER" id="PTHR24305:SF77">
    <property type="entry name" value="CYTOCHROME P450 MONOOXYGENASE"/>
    <property type="match status" value="1"/>
</dbReference>
<dbReference type="Gene3D" id="1.10.630.10">
    <property type="entry name" value="Cytochrome P450"/>
    <property type="match status" value="1"/>
</dbReference>